<reference evidence="2 3" key="1">
    <citation type="journal article" date="2018" name="Nat. Ecol. Evol.">
        <title>Shark genomes provide insights into elasmobranch evolution and the origin of vertebrates.</title>
        <authorList>
            <person name="Hara Y"/>
            <person name="Yamaguchi K"/>
            <person name="Onimaru K"/>
            <person name="Kadota M"/>
            <person name="Koyanagi M"/>
            <person name="Keeley SD"/>
            <person name="Tatsumi K"/>
            <person name="Tanaka K"/>
            <person name="Motone F"/>
            <person name="Kageyama Y"/>
            <person name="Nozu R"/>
            <person name="Adachi N"/>
            <person name="Nishimura O"/>
            <person name="Nakagawa R"/>
            <person name="Tanegashima C"/>
            <person name="Kiyatake I"/>
            <person name="Matsumoto R"/>
            <person name="Murakumo K"/>
            <person name="Nishida K"/>
            <person name="Terakita A"/>
            <person name="Kuratani S"/>
            <person name="Sato K"/>
            <person name="Hyodo S Kuraku.S."/>
        </authorList>
    </citation>
    <scope>NUCLEOTIDE SEQUENCE [LARGE SCALE GENOMIC DNA]</scope>
</reference>
<evidence type="ECO:0000256" key="1">
    <source>
        <dbReference type="SAM" id="MobiDB-lite"/>
    </source>
</evidence>
<dbReference type="Proteomes" id="UP000288216">
    <property type="component" value="Unassembled WGS sequence"/>
</dbReference>
<protein>
    <submittedName>
        <fullName evidence="2">Uncharacterized protein</fullName>
    </submittedName>
</protein>
<sequence>MPFGRKCQKKLNQERVRAQVPKQRKAKRESGTERSPKKTVKSRNKNGNLKQVLLREIESKDQKKRL</sequence>
<feature type="compositionally biased region" description="Basic and acidic residues" evidence="1">
    <location>
        <begin position="53"/>
        <end position="66"/>
    </location>
</feature>
<name>A0A401P3H4_SCYTO</name>
<evidence type="ECO:0000313" key="3">
    <source>
        <dbReference type="Proteomes" id="UP000288216"/>
    </source>
</evidence>
<accession>A0A401P3H4</accession>
<evidence type="ECO:0000313" key="2">
    <source>
        <dbReference type="EMBL" id="GCB67636.1"/>
    </source>
</evidence>
<comment type="caution">
    <text evidence="2">The sequence shown here is derived from an EMBL/GenBank/DDBJ whole genome shotgun (WGS) entry which is preliminary data.</text>
</comment>
<organism evidence="2 3">
    <name type="scientific">Scyliorhinus torazame</name>
    <name type="common">Cloudy catshark</name>
    <name type="synonym">Catulus torazame</name>
    <dbReference type="NCBI Taxonomy" id="75743"/>
    <lineage>
        <taxon>Eukaryota</taxon>
        <taxon>Metazoa</taxon>
        <taxon>Chordata</taxon>
        <taxon>Craniata</taxon>
        <taxon>Vertebrata</taxon>
        <taxon>Chondrichthyes</taxon>
        <taxon>Elasmobranchii</taxon>
        <taxon>Galeomorphii</taxon>
        <taxon>Galeoidea</taxon>
        <taxon>Carcharhiniformes</taxon>
        <taxon>Scyliorhinidae</taxon>
        <taxon>Scyliorhinus</taxon>
    </lineage>
</organism>
<dbReference type="AlphaFoldDB" id="A0A401P3H4"/>
<keyword evidence="3" id="KW-1185">Reference proteome</keyword>
<proteinExistence type="predicted"/>
<feature type="region of interest" description="Disordered" evidence="1">
    <location>
        <begin position="1"/>
        <end position="66"/>
    </location>
</feature>
<gene>
    <name evidence="2" type="ORF">scyTo_0013729</name>
</gene>
<dbReference type="EMBL" id="BFAA01007129">
    <property type="protein sequence ID" value="GCB67636.1"/>
    <property type="molecule type" value="Genomic_DNA"/>
</dbReference>